<dbReference type="RefSeq" id="WP_344448105.1">
    <property type="nucleotide sequence ID" value="NZ_BAAATZ010000002.1"/>
</dbReference>
<dbReference type="Pfam" id="PF00903">
    <property type="entry name" value="Glyoxalase"/>
    <property type="match status" value="2"/>
</dbReference>
<comment type="caution">
    <text evidence="2">The sequence shown here is derived from an EMBL/GenBank/DDBJ whole genome shotgun (WGS) entry which is preliminary data.</text>
</comment>
<dbReference type="CDD" id="cd07247">
    <property type="entry name" value="SgaA_N_like"/>
    <property type="match status" value="2"/>
</dbReference>
<dbReference type="EMBL" id="BAAATZ010000002">
    <property type="protein sequence ID" value="GAA2718533.1"/>
    <property type="molecule type" value="Genomic_DNA"/>
</dbReference>
<dbReference type="InterPro" id="IPR037523">
    <property type="entry name" value="VOC_core"/>
</dbReference>
<sequence length="263" mass="27002">MPEVTGSHAPGTPCWIDLIVPDQQAALDFYRELFGWRGEVGAAEFHGYSVCTFGGRPVAGIMAAPPSESGAPAPPVAWTVYLATEDADATEKAISGAGGSVLMSTVDVGTLGRMAVAADPAGAVFGLWQAREFSGTEAVGESGAVVWHELNTSDVAGASAFYHAALSLEAVPTDMEGAEGYYSLKAGGKVVGGMGTPDEPGVPPHWLVYFATDDPDATVDKLTGLGGEVVAAPFDMVAGRMAVVRDPQGAMFALLDPAPMNPT</sequence>
<accession>A0ABN3TTB4</accession>
<evidence type="ECO:0000313" key="3">
    <source>
        <dbReference type="Proteomes" id="UP001501842"/>
    </source>
</evidence>
<dbReference type="SUPFAM" id="SSF54593">
    <property type="entry name" value="Glyoxalase/Bleomycin resistance protein/Dihydroxybiphenyl dioxygenase"/>
    <property type="match status" value="2"/>
</dbReference>
<feature type="domain" description="VOC" evidence="1">
    <location>
        <begin position="12"/>
        <end position="130"/>
    </location>
</feature>
<dbReference type="PROSITE" id="PS51819">
    <property type="entry name" value="VOC"/>
    <property type="match status" value="2"/>
</dbReference>
<evidence type="ECO:0000313" key="2">
    <source>
        <dbReference type="EMBL" id="GAA2718533.1"/>
    </source>
</evidence>
<dbReference type="PANTHER" id="PTHR33993:SF14">
    <property type="entry name" value="GB|AAF24581.1"/>
    <property type="match status" value="1"/>
</dbReference>
<dbReference type="InterPro" id="IPR004360">
    <property type="entry name" value="Glyas_Fos-R_dOase_dom"/>
</dbReference>
<gene>
    <name evidence="2" type="ORF">GCM10010439_01720</name>
</gene>
<evidence type="ECO:0000259" key="1">
    <source>
        <dbReference type="PROSITE" id="PS51819"/>
    </source>
</evidence>
<dbReference type="Proteomes" id="UP001501842">
    <property type="component" value="Unassembled WGS sequence"/>
</dbReference>
<dbReference type="InterPro" id="IPR029068">
    <property type="entry name" value="Glyas_Bleomycin-R_OHBP_Dase"/>
</dbReference>
<protein>
    <submittedName>
        <fullName evidence="2">VOC family protein</fullName>
    </submittedName>
</protein>
<dbReference type="Gene3D" id="3.10.180.10">
    <property type="entry name" value="2,3-Dihydroxybiphenyl 1,2-Dioxygenase, domain 1"/>
    <property type="match status" value="2"/>
</dbReference>
<feature type="domain" description="VOC" evidence="1">
    <location>
        <begin position="144"/>
        <end position="257"/>
    </location>
</feature>
<reference evidence="2 3" key="1">
    <citation type="journal article" date="2019" name="Int. J. Syst. Evol. Microbiol.">
        <title>The Global Catalogue of Microorganisms (GCM) 10K type strain sequencing project: providing services to taxonomists for standard genome sequencing and annotation.</title>
        <authorList>
            <consortium name="The Broad Institute Genomics Platform"/>
            <consortium name="The Broad Institute Genome Sequencing Center for Infectious Disease"/>
            <person name="Wu L."/>
            <person name="Ma J."/>
        </authorList>
    </citation>
    <scope>NUCLEOTIDE SEQUENCE [LARGE SCALE GENOMIC DNA]</scope>
    <source>
        <strain evidence="2 3">JCM 8201</strain>
    </source>
</reference>
<proteinExistence type="predicted"/>
<name>A0ABN3TTB4_9ACTN</name>
<organism evidence="2 3">
    <name type="scientific">Actinocorallia aurantiaca</name>
    <dbReference type="NCBI Taxonomy" id="46204"/>
    <lineage>
        <taxon>Bacteria</taxon>
        <taxon>Bacillati</taxon>
        <taxon>Actinomycetota</taxon>
        <taxon>Actinomycetes</taxon>
        <taxon>Streptosporangiales</taxon>
        <taxon>Thermomonosporaceae</taxon>
        <taxon>Actinocorallia</taxon>
    </lineage>
</organism>
<keyword evidence="3" id="KW-1185">Reference proteome</keyword>
<dbReference type="InterPro" id="IPR052164">
    <property type="entry name" value="Anthracycline_SecMetBiosynth"/>
</dbReference>
<dbReference type="PANTHER" id="PTHR33993">
    <property type="entry name" value="GLYOXALASE-RELATED"/>
    <property type="match status" value="1"/>
</dbReference>